<keyword evidence="9" id="KW-1185">Reference proteome</keyword>
<dbReference type="GO" id="GO:0003700">
    <property type="term" value="F:DNA-binding transcription factor activity"/>
    <property type="evidence" value="ECO:0007669"/>
    <property type="project" value="InterPro"/>
</dbReference>
<dbReference type="Pfam" id="PF00847">
    <property type="entry name" value="AP2"/>
    <property type="match status" value="1"/>
</dbReference>
<feature type="domain" description="AP2/ERF" evidence="7">
    <location>
        <begin position="282"/>
        <end position="338"/>
    </location>
</feature>
<evidence type="ECO:0000256" key="1">
    <source>
        <dbReference type="ARBA" id="ARBA00004123"/>
    </source>
</evidence>
<dbReference type="GeneID" id="25739116"/>
<dbReference type="RefSeq" id="XP_013900745.1">
    <property type="nucleotide sequence ID" value="XM_014045291.1"/>
</dbReference>
<feature type="compositionally biased region" description="Polar residues" evidence="6">
    <location>
        <begin position="1"/>
        <end position="10"/>
    </location>
</feature>
<sequence length="444" mass="45973">MSCNQAWSPSSDPPSNKPRHRTGRAAGAATALPLEPGPVARAASGGRRQSERAPCSKRAPTSSKTRKRRVSADSEDEDWSAGGEGDGSDDSGDEASGGGGGGDANGAASSSSGGGGSGRSRGAAKRRRRAAPAAPAVAASKRSSGRIRAGGGGTAAATHRRVPRAPVAGAVAATDGASAAAEERHSSSFRGVTRHRRSGRWESHIWIKEMGKQVYLGGFEVEESAAEAYDMAALKTKGLDVKTNFDKSRYGDLLAVLHTITTEELVMAVRRQSQGFSRGSSTYRGVTAHPSGRWEARIGIPGSRHIYLGLYSEERDAARAYDTALVRLKGMSAATNYSLADYCYHLAEHYTVAQMIEGGDPAGRLLRPQEARPEFEAWIKGGLEGVGLAMPPAALERAKRDTSAADKRSGDGTADAAGRGEGGAAIAAAAVAKVVAQGPAGQHA</sequence>
<dbReference type="InterPro" id="IPR001471">
    <property type="entry name" value="AP2/ERF_dom"/>
</dbReference>
<comment type="subcellular location">
    <subcellularLocation>
        <location evidence="1">Nucleus</location>
    </subcellularLocation>
</comment>
<evidence type="ECO:0000313" key="8">
    <source>
        <dbReference type="EMBL" id="KIZ01726.1"/>
    </source>
</evidence>
<dbReference type="EMBL" id="KK101216">
    <property type="protein sequence ID" value="KIZ01726.1"/>
    <property type="molecule type" value="Genomic_DNA"/>
</dbReference>
<gene>
    <name evidence="8" type="ORF">MNEG_6240</name>
</gene>
<feature type="compositionally biased region" description="Gly residues" evidence="6">
    <location>
        <begin position="95"/>
        <end position="104"/>
    </location>
</feature>
<dbReference type="OrthoDB" id="207175at2759"/>
<organism evidence="8 9">
    <name type="scientific">Monoraphidium neglectum</name>
    <dbReference type="NCBI Taxonomy" id="145388"/>
    <lineage>
        <taxon>Eukaryota</taxon>
        <taxon>Viridiplantae</taxon>
        <taxon>Chlorophyta</taxon>
        <taxon>core chlorophytes</taxon>
        <taxon>Chlorophyceae</taxon>
        <taxon>CS clade</taxon>
        <taxon>Sphaeropleales</taxon>
        <taxon>Selenastraceae</taxon>
        <taxon>Monoraphidium</taxon>
    </lineage>
</organism>
<feature type="region of interest" description="Disordered" evidence="6">
    <location>
        <begin position="397"/>
        <end position="419"/>
    </location>
</feature>
<dbReference type="Proteomes" id="UP000054498">
    <property type="component" value="Unassembled WGS sequence"/>
</dbReference>
<dbReference type="PANTHER" id="PTHR32467">
    <property type="entry name" value="AP2-LIKE ETHYLENE-RESPONSIVE TRANSCRIPTION FACTOR"/>
    <property type="match status" value="1"/>
</dbReference>
<name>A0A0D2N7A6_9CHLO</name>
<keyword evidence="2" id="KW-0805">Transcription regulation</keyword>
<feature type="compositionally biased region" description="Basic and acidic residues" evidence="6">
    <location>
        <begin position="397"/>
        <end position="410"/>
    </location>
</feature>
<dbReference type="KEGG" id="mng:MNEG_6240"/>
<feature type="compositionally biased region" description="Low complexity" evidence="6">
    <location>
        <begin position="131"/>
        <end position="142"/>
    </location>
</feature>
<evidence type="ECO:0000256" key="6">
    <source>
        <dbReference type="SAM" id="MobiDB-lite"/>
    </source>
</evidence>
<feature type="region of interest" description="Disordered" evidence="6">
    <location>
        <begin position="1"/>
        <end position="160"/>
    </location>
</feature>
<evidence type="ECO:0000256" key="2">
    <source>
        <dbReference type="ARBA" id="ARBA00023015"/>
    </source>
</evidence>
<dbReference type="PROSITE" id="PS51032">
    <property type="entry name" value="AP2_ERF"/>
    <property type="match status" value="2"/>
</dbReference>
<dbReference type="CDD" id="cd00018">
    <property type="entry name" value="AP2"/>
    <property type="match status" value="2"/>
</dbReference>
<evidence type="ECO:0000256" key="4">
    <source>
        <dbReference type="ARBA" id="ARBA00023163"/>
    </source>
</evidence>
<dbReference type="SUPFAM" id="SSF54171">
    <property type="entry name" value="DNA-binding domain"/>
    <property type="match status" value="2"/>
</dbReference>
<keyword evidence="4" id="KW-0804">Transcription</keyword>
<keyword evidence="5" id="KW-0539">Nucleus</keyword>
<dbReference type="PANTHER" id="PTHR32467:SF90">
    <property type="entry name" value="AP2-LIKE ETHYLENE-RESPONSIVE TRANSCRIPTION FACTOR AIL1"/>
    <property type="match status" value="1"/>
</dbReference>
<accession>A0A0D2N7A6</accession>
<reference evidence="8 9" key="1">
    <citation type="journal article" date="2013" name="BMC Genomics">
        <title>Reconstruction of the lipid metabolism for the microalga Monoraphidium neglectum from its genome sequence reveals characteristics suitable for biofuel production.</title>
        <authorList>
            <person name="Bogen C."/>
            <person name="Al-Dilaimi A."/>
            <person name="Albersmeier A."/>
            <person name="Wichmann J."/>
            <person name="Grundmann M."/>
            <person name="Rupp O."/>
            <person name="Lauersen K.J."/>
            <person name="Blifernez-Klassen O."/>
            <person name="Kalinowski J."/>
            <person name="Goesmann A."/>
            <person name="Mussgnug J.H."/>
            <person name="Kruse O."/>
        </authorList>
    </citation>
    <scope>NUCLEOTIDE SEQUENCE [LARGE SCALE GENOMIC DNA]</scope>
    <source>
        <strain evidence="8 9">SAG 48.87</strain>
    </source>
</reference>
<dbReference type="SMART" id="SM00380">
    <property type="entry name" value="AP2"/>
    <property type="match status" value="2"/>
</dbReference>
<dbReference type="InterPro" id="IPR036955">
    <property type="entry name" value="AP2/ERF_dom_sf"/>
</dbReference>
<evidence type="ECO:0000256" key="3">
    <source>
        <dbReference type="ARBA" id="ARBA00023125"/>
    </source>
</evidence>
<dbReference type="AlphaFoldDB" id="A0A0D2N7A6"/>
<evidence type="ECO:0000313" key="9">
    <source>
        <dbReference type="Proteomes" id="UP000054498"/>
    </source>
</evidence>
<dbReference type="PRINTS" id="PR00367">
    <property type="entry name" value="ETHRSPELEMNT"/>
</dbReference>
<dbReference type="GO" id="GO:0005634">
    <property type="term" value="C:nucleus"/>
    <property type="evidence" value="ECO:0007669"/>
    <property type="project" value="UniProtKB-SubCell"/>
</dbReference>
<evidence type="ECO:0000259" key="7">
    <source>
        <dbReference type="PROSITE" id="PS51032"/>
    </source>
</evidence>
<evidence type="ECO:0000256" key="5">
    <source>
        <dbReference type="ARBA" id="ARBA00023242"/>
    </source>
</evidence>
<proteinExistence type="predicted"/>
<protein>
    <recommendedName>
        <fullName evidence="7">AP2/ERF domain-containing protein</fullName>
    </recommendedName>
</protein>
<dbReference type="STRING" id="145388.A0A0D2N7A6"/>
<dbReference type="InterPro" id="IPR016177">
    <property type="entry name" value="DNA-bd_dom_sf"/>
</dbReference>
<dbReference type="GO" id="GO:0003677">
    <property type="term" value="F:DNA binding"/>
    <property type="evidence" value="ECO:0007669"/>
    <property type="project" value="UniProtKB-KW"/>
</dbReference>
<keyword evidence="3" id="KW-0238">DNA-binding</keyword>
<dbReference type="Gene3D" id="3.30.730.10">
    <property type="entry name" value="AP2/ERF domain"/>
    <property type="match status" value="2"/>
</dbReference>
<feature type="domain" description="AP2/ERF" evidence="7">
    <location>
        <begin position="188"/>
        <end position="246"/>
    </location>
</feature>